<name>A0AAD9JHD2_9ANNE</name>
<evidence type="ECO:0000256" key="4">
    <source>
        <dbReference type="SAM" id="MobiDB-lite"/>
    </source>
</evidence>
<evidence type="ECO:0000256" key="2">
    <source>
        <dbReference type="ARBA" id="ARBA00022723"/>
    </source>
</evidence>
<dbReference type="EMBL" id="JAODUP010000321">
    <property type="protein sequence ID" value="KAK2152706.1"/>
    <property type="molecule type" value="Genomic_DNA"/>
</dbReference>
<evidence type="ECO:0000256" key="3">
    <source>
        <dbReference type="ARBA" id="ARBA00023004"/>
    </source>
</evidence>
<feature type="region of interest" description="Disordered" evidence="4">
    <location>
        <begin position="169"/>
        <end position="189"/>
    </location>
</feature>
<comment type="caution">
    <text evidence="5">The sequence shown here is derived from an EMBL/GenBank/DDBJ whole genome shotgun (WGS) entry which is preliminary data.</text>
</comment>
<evidence type="ECO:0000256" key="1">
    <source>
        <dbReference type="ARBA" id="ARBA00010617"/>
    </source>
</evidence>
<dbReference type="InterPro" id="IPR050182">
    <property type="entry name" value="Cytochrome_P450_fam2"/>
</dbReference>
<organism evidence="5 6">
    <name type="scientific">Paralvinella palmiformis</name>
    <dbReference type="NCBI Taxonomy" id="53620"/>
    <lineage>
        <taxon>Eukaryota</taxon>
        <taxon>Metazoa</taxon>
        <taxon>Spiralia</taxon>
        <taxon>Lophotrochozoa</taxon>
        <taxon>Annelida</taxon>
        <taxon>Polychaeta</taxon>
        <taxon>Sedentaria</taxon>
        <taxon>Canalipalpata</taxon>
        <taxon>Terebellida</taxon>
        <taxon>Terebelliformia</taxon>
        <taxon>Alvinellidae</taxon>
        <taxon>Paralvinella</taxon>
    </lineage>
</organism>
<dbReference type="GO" id="GO:0005737">
    <property type="term" value="C:cytoplasm"/>
    <property type="evidence" value="ECO:0007669"/>
    <property type="project" value="TreeGrafter"/>
</dbReference>
<keyword evidence="6" id="KW-1185">Reference proteome</keyword>
<evidence type="ECO:0000313" key="6">
    <source>
        <dbReference type="Proteomes" id="UP001208570"/>
    </source>
</evidence>
<protein>
    <recommendedName>
        <fullName evidence="7">Cytochrome P450</fullName>
    </recommendedName>
</protein>
<dbReference type="Gene3D" id="1.10.630.10">
    <property type="entry name" value="Cytochrome P450"/>
    <property type="match status" value="1"/>
</dbReference>
<sequence>MVTARTCIVSSQGEFWREQRRHALHVLRDFGFGRTILEDKILEEVQFFITELRHNVNKPFYPQPTIQKSVANVIASVTLGRRMDYEDPVFIQYLKIMNRAFEILGNSGAITTFPFLRYLPGDWFHVKQLKCDVEYMNLEYARMVEEHKETANDDEEATDFISAYLKKMKDERGNKSSSFSGTSRERKAV</sequence>
<evidence type="ECO:0008006" key="7">
    <source>
        <dbReference type="Google" id="ProtNLM"/>
    </source>
</evidence>
<accession>A0AAD9JHD2</accession>
<keyword evidence="2" id="KW-0479">Metal-binding</keyword>
<dbReference type="PANTHER" id="PTHR24300">
    <property type="entry name" value="CYTOCHROME P450 508A4-RELATED"/>
    <property type="match status" value="1"/>
</dbReference>
<dbReference type="PANTHER" id="PTHR24300:SF375">
    <property type="entry name" value="CYTOCHROME P450 FAMILY"/>
    <property type="match status" value="1"/>
</dbReference>
<evidence type="ECO:0000313" key="5">
    <source>
        <dbReference type="EMBL" id="KAK2152706.1"/>
    </source>
</evidence>
<dbReference type="InterPro" id="IPR001128">
    <property type="entry name" value="Cyt_P450"/>
</dbReference>
<gene>
    <name evidence="5" type="ORF">LSH36_321g07096</name>
</gene>
<proteinExistence type="inferred from homology"/>
<dbReference type="AlphaFoldDB" id="A0AAD9JHD2"/>
<dbReference type="SUPFAM" id="SSF48264">
    <property type="entry name" value="Cytochrome P450"/>
    <property type="match status" value="1"/>
</dbReference>
<dbReference type="Pfam" id="PF00067">
    <property type="entry name" value="p450"/>
    <property type="match status" value="1"/>
</dbReference>
<reference evidence="5" key="1">
    <citation type="journal article" date="2023" name="Mol. Biol. Evol.">
        <title>Third-Generation Sequencing Reveals the Adaptive Role of the Epigenome in Three Deep-Sea Polychaetes.</title>
        <authorList>
            <person name="Perez M."/>
            <person name="Aroh O."/>
            <person name="Sun Y."/>
            <person name="Lan Y."/>
            <person name="Juniper S.K."/>
            <person name="Young C.R."/>
            <person name="Angers B."/>
            <person name="Qian P.Y."/>
        </authorList>
    </citation>
    <scope>NUCLEOTIDE SEQUENCE</scope>
    <source>
        <strain evidence="5">P08H-3</strain>
    </source>
</reference>
<keyword evidence="3" id="KW-0408">Iron</keyword>
<dbReference type="GO" id="GO:0006082">
    <property type="term" value="P:organic acid metabolic process"/>
    <property type="evidence" value="ECO:0007669"/>
    <property type="project" value="TreeGrafter"/>
</dbReference>
<dbReference type="InterPro" id="IPR036396">
    <property type="entry name" value="Cyt_P450_sf"/>
</dbReference>
<dbReference type="GO" id="GO:0005506">
    <property type="term" value="F:iron ion binding"/>
    <property type="evidence" value="ECO:0007669"/>
    <property type="project" value="InterPro"/>
</dbReference>
<dbReference type="GO" id="GO:0020037">
    <property type="term" value="F:heme binding"/>
    <property type="evidence" value="ECO:0007669"/>
    <property type="project" value="InterPro"/>
</dbReference>
<comment type="similarity">
    <text evidence="1">Belongs to the cytochrome P450 family.</text>
</comment>
<dbReference type="GO" id="GO:0016712">
    <property type="term" value="F:oxidoreductase activity, acting on paired donors, with incorporation or reduction of molecular oxygen, reduced flavin or flavoprotein as one donor, and incorporation of one atom of oxygen"/>
    <property type="evidence" value="ECO:0007669"/>
    <property type="project" value="TreeGrafter"/>
</dbReference>
<dbReference type="GO" id="GO:0006805">
    <property type="term" value="P:xenobiotic metabolic process"/>
    <property type="evidence" value="ECO:0007669"/>
    <property type="project" value="TreeGrafter"/>
</dbReference>
<dbReference type="Proteomes" id="UP001208570">
    <property type="component" value="Unassembled WGS sequence"/>
</dbReference>